<feature type="compositionally biased region" description="Acidic residues" evidence="4">
    <location>
        <begin position="1"/>
        <end position="12"/>
    </location>
</feature>
<accession>A0AAW1RD74</accession>
<dbReference type="EMBL" id="JALJOS010000014">
    <property type="protein sequence ID" value="KAK9831236.1"/>
    <property type="molecule type" value="Genomic_DNA"/>
</dbReference>
<dbReference type="InterPro" id="IPR023194">
    <property type="entry name" value="eIF3-like_dom_sf"/>
</dbReference>
<evidence type="ECO:0008006" key="7">
    <source>
        <dbReference type="Google" id="ProtNLM"/>
    </source>
</evidence>
<name>A0AAW1RD74_9CHLO</name>
<dbReference type="PANTHER" id="PTHR21681">
    <property type="entry name" value="EUKARYOTIC TRANSLATION INITIATION FACTOR 3 SUBUNIT J"/>
    <property type="match status" value="1"/>
</dbReference>
<evidence type="ECO:0000313" key="6">
    <source>
        <dbReference type="Proteomes" id="UP001438707"/>
    </source>
</evidence>
<evidence type="ECO:0000256" key="2">
    <source>
        <dbReference type="ARBA" id="ARBA00022540"/>
    </source>
</evidence>
<proteinExistence type="predicted"/>
<evidence type="ECO:0000256" key="1">
    <source>
        <dbReference type="ARBA" id="ARBA00022490"/>
    </source>
</evidence>
<dbReference type="Gene3D" id="1.10.246.60">
    <property type="entry name" value="Eukaryotic translation initiation factor 3 like domains"/>
    <property type="match status" value="1"/>
</dbReference>
<dbReference type="Proteomes" id="UP001438707">
    <property type="component" value="Unassembled WGS sequence"/>
</dbReference>
<sequence>MADDWEDWEDEGFVPAIPSKPAANGAAPDKAQPAAPEADSSRFAGEDEEEEEEPKWKKTVPQTEKKKEDPKKKVYERGSVTIPDEPLDDPVAEKKRQQKLLEDADLKATEDLFGSGLDLDKGLPKTAKEAEGFGRAVAIKHMTPLASSQHYKAALKALIKEALQPSSVQDIKDLEACMAGVRSDKIKEENAAKLAKKGEGKKKTLNAGRGGGTAGLDDYIYGEETLDNDYDFM</sequence>
<reference evidence="5 6" key="1">
    <citation type="journal article" date="2024" name="Nat. Commun.">
        <title>Phylogenomics reveals the evolutionary origins of lichenization in chlorophyte algae.</title>
        <authorList>
            <person name="Puginier C."/>
            <person name="Libourel C."/>
            <person name="Otte J."/>
            <person name="Skaloud P."/>
            <person name="Haon M."/>
            <person name="Grisel S."/>
            <person name="Petersen M."/>
            <person name="Berrin J.G."/>
            <person name="Delaux P.M."/>
            <person name="Dal Grande F."/>
            <person name="Keller J."/>
        </authorList>
    </citation>
    <scope>NUCLEOTIDE SEQUENCE [LARGE SCALE GENOMIC DNA]</scope>
    <source>
        <strain evidence="5 6">SAG 2145</strain>
    </source>
</reference>
<comment type="caution">
    <text evidence="5">The sequence shown here is derived from an EMBL/GenBank/DDBJ whole genome shotgun (WGS) entry which is preliminary data.</text>
</comment>
<keyword evidence="6" id="KW-1185">Reference proteome</keyword>
<dbReference type="Pfam" id="PF08597">
    <property type="entry name" value="eIF3_subunit"/>
    <property type="match status" value="1"/>
</dbReference>
<dbReference type="GO" id="GO:0003743">
    <property type="term" value="F:translation initiation factor activity"/>
    <property type="evidence" value="ECO:0007669"/>
    <property type="project" value="UniProtKB-KW"/>
</dbReference>
<keyword evidence="1" id="KW-0963">Cytoplasm</keyword>
<protein>
    <recommendedName>
        <fullName evidence="7">Eukaryotic translation initiation factor 3 30 kDa subunit</fullName>
    </recommendedName>
</protein>
<evidence type="ECO:0000256" key="3">
    <source>
        <dbReference type="ARBA" id="ARBA00022917"/>
    </source>
</evidence>
<keyword evidence="2" id="KW-0396">Initiation factor</keyword>
<evidence type="ECO:0000256" key="4">
    <source>
        <dbReference type="SAM" id="MobiDB-lite"/>
    </source>
</evidence>
<dbReference type="InterPro" id="IPR013906">
    <property type="entry name" value="eIF3j"/>
</dbReference>
<gene>
    <name evidence="5" type="ORF">WJX74_008730</name>
</gene>
<dbReference type="GO" id="GO:0005852">
    <property type="term" value="C:eukaryotic translation initiation factor 3 complex"/>
    <property type="evidence" value="ECO:0007669"/>
    <property type="project" value="InterPro"/>
</dbReference>
<dbReference type="AlphaFoldDB" id="A0AAW1RD74"/>
<dbReference type="PANTHER" id="PTHR21681:SF0">
    <property type="entry name" value="EUKARYOTIC TRANSLATION INITIATION FACTOR 3 SUBUNIT J"/>
    <property type="match status" value="1"/>
</dbReference>
<keyword evidence="3" id="KW-0648">Protein biosynthesis</keyword>
<evidence type="ECO:0000313" key="5">
    <source>
        <dbReference type="EMBL" id="KAK9831236.1"/>
    </source>
</evidence>
<feature type="compositionally biased region" description="Basic and acidic residues" evidence="4">
    <location>
        <begin position="63"/>
        <end position="76"/>
    </location>
</feature>
<organism evidence="5 6">
    <name type="scientific">Apatococcus lobatus</name>
    <dbReference type="NCBI Taxonomy" id="904363"/>
    <lineage>
        <taxon>Eukaryota</taxon>
        <taxon>Viridiplantae</taxon>
        <taxon>Chlorophyta</taxon>
        <taxon>core chlorophytes</taxon>
        <taxon>Trebouxiophyceae</taxon>
        <taxon>Chlorellales</taxon>
        <taxon>Chlorellaceae</taxon>
        <taxon>Apatococcus</taxon>
    </lineage>
</organism>
<feature type="region of interest" description="Disordered" evidence="4">
    <location>
        <begin position="1"/>
        <end position="96"/>
    </location>
</feature>